<evidence type="ECO:0000256" key="1">
    <source>
        <dbReference type="SAM" id="Phobius"/>
    </source>
</evidence>
<accession>A0A6C0HQW5</accession>
<keyword evidence="1" id="KW-0812">Transmembrane</keyword>
<sequence length="184" mass="20316">MSAIQCKNSYITNNLIGFSLVGVIIKLFFNSNTTADGSSGPANASIWGYGVITGTIFTAIFLSFALLSNKPTLDNNIVEFIKGLVVNSFPSLITLIILVWLLGINMTYYKKINQGNLSESYNQFSWISTLFIMIQLVSLFYLLQKQTCGGDSVTSKYVVYGASFINLIIVSFMNIILKYFSTDG</sequence>
<feature type="transmembrane region" description="Helical" evidence="1">
    <location>
        <begin position="80"/>
        <end position="104"/>
    </location>
</feature>
<keyword evidence="1" id="KW-1133">Transmembrane helix</keyword>
<reference evidence="2" key="1">
    <citation type="journal article" date="2020" name="Nature">
        <title>Giant virus diversity and host interactions through global metagenomics.</title>
        <authorList>
            <person name="Schulz F."/>
            <person name="Roux S."/>
            <person name="Paez-Espino D."/>
            <person name="Jungbluth S."/>
            <person name="Walsh D.A."/>
            <person name="Denef V.J."/>
            <person name="McMahon K.D."/>
            <person name="Konstantinidis K.T."/>
            <person name="Eloe-Fadrosh E.A."/>
            <person name="Kyrpides N.C."/>
            <person name="Woyke T."/>
        </authorList>
    </citation>
    <scope>NUCLEOTIDE SEQUENCE</scope>
    <source>
        <strain evidence="2">GVMAG-M-3300023184-161</strain>
    </source>
</reference>
<keyword evidence="1" id="KW-0472">Membrane</keyword>
<evidence type="ECO:0000313" key="2">
    <source>
        <dbReference type="EMBL" id="QHT82283.1"/>
    </source>
</evidence>
<feature type="transmembrane region" description="Helical" evidence="1">
    <location>
        <begin position="124"/>
        <end position="143"/>
    </location>
</feature>
<feature type="transmembrane region" description="Helical" evidence="1">
    <location>
        <begin position="49"/>
        <end position="68"/>
    </location>
</feature>
<dbReference type="AlphaFoldDB" id="A0A6C0HQW5"/>
<protein>
    <submittedName>
        <fullName evidence="2">Uncharacterized protein</fullName>
    </submittedName>
</protein>
<feature type="transmembrane region" description="Helical" evidence="1">
    <location>
        <begin position="155"/>
        <end position="177"/>
    </location>
</feature>
<proteinExistence type="predicted"/>
<dbReference type="EMBL" id="MN739997">
    <property type="protein sequence ID" value="QHT82283.1"/>
    <property type="molecule type" value="Genomic_DNA"/>
</dbReference>
<organism evidence="2">
    <name type="scientific">viral metagenome</name>
    <dbReference type="NCBI Taxonomy" id="1070528"/>
    <lineage>
        <taxon>unclassified sequences</taxon>
        <taxon>metagenomes</taxon>
        <taxon>organismal metagenomes</taxon>
    </lineage>
</organism>
<feature type="transmembrane region" description="Helical" evidence="1">
    <location>
        <begin position="12"/>
        <end position="29"/>
    </location>
</feature>
<name>A0A6C0HQW5_9ZZZZ</name>